<protein>
    <submittedName>
        <fullName evidence="1">Uncharacterized protein</fullName>
    </submittedName>
</protein>
<reference evidence="1 2" key="1">
    <citation type="submission" date="2020-08" db="EMBL/GenBank/DDBJ databases">
        <title>Sequencing the genomes of 1000 actinobacteria strains.</title>
        <authorList>
            <person name="Klenk H.-P."/>
        </authorList>
    </citation>
    <scope>NUCLEOTIDE SEQUENCE [LARGE SCALE GENOMIC DNA]</scope>
    <source>
        <strain evidence="1 2">DSM 15626</strain>
    </source>
</reference>
<comment type="caution">
    <text evidence="1">The sequence shown here is derived from an EMBL/GenBank/DDBJ whole genome shotgun (WGS) entry which is preliminary data.</text>
</comment>
<accession>A0A841S7K4</accession>
<dbReference type="AlphaFoldDB" id="A0A841S7K4"/>
<sequence length="37" mass="4207">MTVGSGRNVSLWLDKTVEHYIIRDSYDSWNTLVPVGP</sequence>
<organism evidence="1 2">
    <name type="scientific">Kribbella sandramycini</name>
    <dbReference type="NCBI Taxonomy" id="60450"/>
    <lineage>
        <taxon>Bacteria</taxon>
        <taxon>Bacillati</taxon>
        <taxon>Actinomycetota</taxon>
        <taxon>Actinomycetes</taxon>
        <taxon>Propionibacteriales</taxon>
        <taxon>Kribbellaceae</taxon>
        <taxon>Kribbella</taxon>
    </lineage>
</organism>
<dbReference type="Proteomes" id="UP000553957">
    <property type="component" value="Unassembled WGS sequence"/>
</dbReference>
<gene>
    <name evidence="1" type="ORF">HNR71_002866</name>
</gene>
<name>A0A841S7K4_9ACTN</name>
<dbReference type="EMBL" id="JACHKF010000001">
    <property type="protein sequence ID" value="MBB6567229.1"/>
    <property type="molecule type" value="Genomic_DNA"/>
</dbReference>
<evidence type="ECO:0000313" key="2">
    <source>
        <dbReference type="Proteomes" id="UP000553957"/>
    </source>
</evidence>
<proteinExistence type="predicted"/>
<evidence type="ECO:0000313" key="1">
    <source>
        <dbReference type="EMBL" id="MBB6567229.1"/>
    </source>
</evidence>